<accession>A0A8X6FCD6</accession>
<dbReference type="EMBL" id="BMAO01011777">
    <property type="protein sequence ID" value="GFQ76297.1"/>
    <property type="molecule type" value="Genomic_DNA"/>
</dbReference>
<comment type="caution">
    <text evidence="2">The sequence shown here is derived from an EMBL/GenBank/DDBJ whole genome shotgun (WGS) entry which is preliminary data.</text>
</comment>
<keyword evidence="3" id="KW-1185">Reference proteome</keyword>
<evidence type="ECO:0000256" key="1">
    <source>
        <dbReference type="SAM" id="MobiDB-lite"/>
    </source>
</evidence>
<sequence length="138" mass="15286">MEANLSVSRAQMDTEFPPLLSQTAHDADTDSVIMEDSPSADPQAHYRLNEREKDAGIVEIRTGLATHVIAEEKKTPSTDPVVSQGYEAEKKPTVDSKKFIHGELTYLTPFPVKDCLHNATVKSKETLSCWLCFKVGHS</sequence>
<gene>
    <name evidence="2" type="ORF">TNCT_113461</name>
</gene>
<name>A0A8X6FCD6_TRICU</name>
<evidence type="ECO:0000313" key="3">
    <source>
        <dbReference type="Proteomes" id="UP000887116"/>
    </source>
</evidence>
<dbReference type="Proteomes" id="UP000887116">
    <property type="component" value="Unassembled WGS sequence"/>
</dbReference>
<dbReference type="AlphaFoldDB" id="A0A8X6FCD6"/>
<protein>
    <submittedName>
        <fullName evidence="2">Uncharacterized protein</fullName>
    </submittedName>
</protein>
<proteinExistence type="predicted"/>
<reference evidence="2" key="1">
    <citation type="submission" date="2020-07" db="EMBL/GenBank/DDBJ databases">
        <title>Multicomponent nature underlies the extraordinary mechanical properties of spider dragline silk.</title>
        <authorList>
            <person name="Kono N."/>
            <person name="Nakamura H."/>
            <person name="Mori M."/>
            <person name="Yoshida Y."/>
            <person name="Ohtoshi R."/>
            <person name="Malay A.D."/>
            <person name="Moran D.A.P."/>
            <person name="Tomita M."/>
            <person name="Numata K."/>
            <person name="Arakawa K."/>
        </authorList>
    </citation>
    <scope>NUCLEOTIDE SEQUENCE</scope>
</reference>
<feature type="compositionally biased region" description="Polar residues" evidence="1">
    <location>
        <begin position="1"/>
        <end position="11"/>
    </location>
</feature>
<feature type="region of interest" description="Disordered" evidence="1">
    <location>
        <begin position="1"/>
        <end position="22"/>
    </location>
</feature>
<organism evidence="2 3">
    <name type="scientific">Trichonephila clavata</name>
    <name type="common">Joro spider</name>
    <name type="synonym">Nephila clavata</name>
    <dbReference type="NCBI Taxonomy" id="2740835"/>
    <lineage>
        <taxon>Eukaryota</taxon>
        <taxon>Metazoa</taxon>
        <taxon>Ecdysozoa</taxon>
        <taxon>Arthropoda</taxon>
        <taxon>Chelicerata</taxon>
        <taxon>Arachnida</taxon>
        <taxon>Araneae</taxon>
        <taxon>Araneomorphae</taxon>
        <taxon>Entelegynae</taxon>
        <taxon>Araneoidea</taxon>
        <taxon>Nephilidae</taxon>
        <taxon>Trichonephila</taxon>
    </lineage>
</organism>
<evidence type="ECO:0000313" key="2">
    <source>
        <dbReference type="EMBL" id="GFQ76297.1"/>
    </source>
</evidence>